<feature type="chain" id="PRO_5019132130" evidence="1">
    <location>
        <begin position="23"/>
        <end position="90"/>
    </location>
</feature>
<name>A0A430FXU5_9SPHN</name>
<reference evidence="2 3" key="1">
    <citation type="submission" date="2018-07" db="EMBL/GenBank/DDBJ databases">
        <title>Genomic and Epidemiologic Investigation of an Indolent Hospital Outbreak.</title>
        <authorList>
            <person name="Johnson R.C."/>
            <person name="Deming C."/>
            <person name="Conlan S."/>
            <person name="Zellmer C.J."/>
            <person name="Michelin A.V."/>
            <person name="Lee-Lin S."/>
            <person name="Thomas P.J."/>
            <person name="Park M."/>
            <person name="Weingarten R.A."/>
            <person name="Less J."/>
            <person name="Dekker J.P."/>
            <person name="Frank K.M."/>
            <person name="Musser K.A."/>
            <person name="Mcquiston J.R."/>
            <person name="Henderson D.K."/>
            <person name="Lau A.F."/>
            <person name="Palmore T.N."/>
            <person name="Segre J.A."/>
        </authorList>
    </citation>
    <scope>NUCLEOTIDE SEQUENCE [LARGE SCALE GENOMIC DNA]</scope>
    <source>
        <strain evidence="2 3">SK-CDC1_0717</strain>
    </source>
</reference>
<dbReference type="AlphaFoldDB" id="A0A430FXU5"/>
<comment type="caution">
    <text evidence="2">The sequence shown here is derived from an EMBL/GenBank/DDBJ whole genome shotgun (WGS) entry which is preliminary data.</text>
</comment>
<sequence length="90" mass="9662">MIKTSISAALLAVLSLAAPAWAADQNSAPQGHWEWKSVPQYGPRATGPAQKRVWVADSAQMANCDCDMMKMSAADCMKSMHDHRMSPSAG</sequence>
<evidence type="ECO:0000313" key="3">
    <source>
        <dbReference type="Proteomes" id="UP000287746"/>
    </source>
</evidence>
<dbReference type="RefSeq" id="WP_126006271.1">
    <property type="nucleotide sequence ID" value="NZ_QQYZ01000040.1"/>
</dbReference>
<accession>A0A430FXU5</accession>
<evidence type="ECO:0000313" key="2">
    <source>
        <dbReference type="EMBL" id="RSY76356.1"/>
    </source>
</evidence>
<feature type="signal peptide" evidence="1">
    <location>
        <begin position="1"/>
        <end position="22"/>
    </location>
</feature>
<dbReference type="EMBL" id="QQYZ01000040">
    <property type="protein sequence ID" value="RSY76356.1"/>
    <property type="molecule type" value="Genomic_DNA"/>
</dbReference>
<proteinExistence type="predicted"/>
<organism evidence="2 3">
    <name type="scientific">Sphingomonas koreensis</name>
    <dbReference type="NCBI Taxonomy" id="93064"/>
    <lineage>
        <taxon>Bacteria</taxon>
        <taxon>Pseudomonadati</taxon>
        <taxon>Pseudomonadota</taxon>
        <taxon>Alphaproteobacteria</taxon>
        <taxon>Sphingomonadales</taxon>
        <taxon>Sphingomonadaceae</taxon>
        <taxon>Sphingomonas</taxon>
    </lineage>
</organism>
<dbReference type="Proteomes" id="UP000287746">
    <property type="component" value="Unassembled WGS sequence"/>
</dbReference>
<keyword evidence="1" id="KW-0732">Signal</keyword>
<evidence type="ECO:0000256" key="1">
    <source>
        <dbReference type="SAM" id="SignalP"/>
    </source>
</evidence>
<gene>
    <name evidence="2" type="ORF">DAH66_21755</name>
</gene>
<protein>
    <submittedName>
        <fullName evidence="2">Uncharacterized protein</fullName>
    </submittedName>
</protein>